<dbReference type="GO" id="GO:0051536">
    <property type="term" value="F:iron-sulfur cluster binding"/>
    <property type="evidence" value="ECO:0007669"/>
    <property type="project" value="InterPro"/>
</dbReference>
<dbReference type="InterPro" id="IPR023753">
    <property type="entry name" value="FAD/NAD-binding_dom"/>
</dbReference>
<sequence length="476" mass="49610">MAWIRTARIAMAYAARRRLACGAAPHGSGCGTRPTERVPMAFPSAALGPPIAKRLSARDVTVEANRCLNCYDAPCTRACPTAIDVPRFIGRIATGDLAGSARTIMDANPVGASCARVCPTDQLCEGACVYNADENPIRIGDLQRYATDWAIATGAVLFAPGAPTGKRVAVVGGGPAGLSAARELARCGHAVTIYERDAEPGGLDTYGIVPFRLPAHIALWEADQVRALGVEIVTGAAVGEKIAADEILTRFDAVVLTIGMGGVPRLGIPGEDARGVWDALDFIRAAKTGGDLGPLGNSVAVIGGGNTAIDAATASRRLGVPSVTMYYRRGAERMTAYGFEIEFAKVEGVEFRTYALPTRILVRDGRVAGLEVIATAPDGSASPLPGTERIVPAETVVLAIGQTRHTSLLDAFGVTHERGIATVDDQMRTSNPRVWAAGDCTFAPGGIDAMVVEAAQRGKRAAHALDAALRGEVDDG</sequence>
<dbReference type="Pfam" id="PF14691">
    <property type="entry name" value="Fer4_20"/>
    <property type="match status" value="1"/>
</dbReference>
<dbReference type="InterPro" id="IPR017896">
    <property type="entry name" value="4Fe4S_Fe-S-bd"/>
</dbReference>
<dbReference type="PANTHER" id="PTHR42783:SF3">
    <property type="entry name" value="GLUTAMATE SYNTHASE [NADPH] SMALL CHAIN-RELATED"/>
    <property type="match status" value="1"/>
</dbReference>
<dbReference type="AlphaFoldDB" id="A0AAN1XVG2"/>
<name>A0AAN1XVG2_UNVUL</name>
<dbReference type="PRINTS" id="PR00469">
    <property type="entry name" value="PNDRDTASEII"/>
</dbReference>
<dbReference type="SUPFAM" id="SSF51971">
    <property type="entry name" value="Nucleotide-binding domain"/>
    <property type="match status" value="1"/>
</dbReference>
<reference evidence="2 3" key="1">
    <citation type="journal article" date="2022" name="ISME Commun">
        <title>Vulcanimicrobium alpinus gen. nov. sp. nov., the first cultivated representative of the candidate phylum 'Eremiobacterota', is a metabolically versatile aerobic anoxygenic phototroph.</title>
        <authorList>
            <person name="Yabe S."/>
            <person name="Muto K."/>
            <person name="Abe K."/>
            <person name="Yokota A."/>
            <person name="Staudigel H."/>
            <person name="Tebo B.M."/>
        </authorList>
    </citation>
    <scope>NUCLEOTIDE SEQUENCE [LARGE SCALE GENOMIC DNA]</scope>
    <source>
        <strain evidence="2 3">WC8-2</strain>
    </source>
</reference>
<dbReference type="SUPFAM" id="SSF46548">
    <property type="entry name" value="alpha-helical ferredoxin"/>
    <property type="match status" value="1"/>
</dbReference>
<evidence type="ECO:0000313" key="3">
    <source>
        <dbReference type="Proteomes" id="UP001317532"/>
    </source>
</evidence>
<keyword evidence="3" id="KW-1185">Reference proteome</keyword>
<organism evidence="2 3">
    <name type="scientific">Vulcanimicrobium alpinum</name>
    <dbReference type="NCBI Taxonomy" id="3016050"/>
    <lineage>
        <taxon>Bacteria</taxon>
        <taxon>Bacillati</taxon>
        <taxon>Vulcanimicrobiota</taxon>
        <taxon>Vulcanimicrobiia</taxon>
        <taxon>Vulcanimicrobiales</taxon>
        <taxon>Vulcanimicrobiaceae</taxon>
        <taxon>Vulcanimicrobium</taxon>
    </lineage>
</organism>
<proteinExistence type="predicted"/>
<dbReference type="EMBL" id="AP025523">
    <property type="protein sequence ID" value="BDE05166.1"/>
    <property type="molecule type" value="Genomic_DNA"/>
</dbReference>
<dbReference type="PRINTS" id="PR00368">
    <property type="entry name" value="FADPNR"/>
</dbReference>
<evidence type="ECO:0000313" key="2">
    <source>
        <dbReference type="EMBL" id="BDE05166.1"/>
    </source>
</evidence>
<dbReference type="PANTHER" id="PTHR42783">
    <property type="entry name" value="GLUTAMATE SYNTHASE [NADPH] SMALL CHAIN"/>
    <property type="match status" value="1"/>
</dbReference>
<dbReference type="PROSITE" id="PS51379">
    <property type="entry name" value="4FE4S_FER_2"/>
    <property type="match status" value="1"/>
</dbReference>
<accession>A0AAN1XVG2</accession>
<dbReference type="Gene3D" id="3.50.50.60">
    <property type="entry name" value="FAD/NAD(P)-binding domain"/>
    <property type="match status" value="3"/>
</dbReference>
<gene>
    <name evidence="2" type="ORF">WPS_04420</name>
</gene>
<dbReference type="InterPro" id="IPR009051">
    <property type="entry name" value="Helical_ferredxn"/>
</dbReference>
<dbReference type="Gene3D" id="1.10.1060.10">
    <property type="entry name" value="Alpha-helical ferredoxin"/>
    <property type="match status" value="1"/>
</dbReference>
<protein>
    <submittedName>
        <fullName evidence="2">Dihydropyrimidine dehydrogenase subunit A</fullName>
    </submittedName>
</protein>
<dbReference type="Pfam" id="PF07992">
    <property type="entry name" value="Pyr_redox_2"/>
    <property type="match status" value="1"/>
</dbReference>
<dbReference type="InterPro" id="IPR028261">
    <property type="entry name" value="DPD_II"/>
</dbReference>
<evidence type="ECO:0000259" key="1">
    <source>
        <dbReference type="PROSITE" id="PS51379"/>
    </source>
</evidence>
<dbReference type="InterPro" id="IPR036188">
    <property type="entry name" value="FAD/NAD-bd_sf"/>
</dbReference>
<dbReference type="Proteomes" id="UP001317532">
    <property type="component" value="Chromosome"/>
</dbReference>
<feature type="domain" description="4Fe-4S ferredoxin-type" evidence="1">
    <location>
        <begin position="58"/>
        <end position="88"/>
    </location>
</feature>
<dbReference type="GO" id="GO:0016491">
    <property type="term" value="F:oxidoreductase activity"/>
    <property type="evidence" value="ECO:0007669"/>
    <property type="project" value="InterPro"/>
</dbReference>
<dbReference type="KEGG" id="vab:WPS_04420"/>